<dbReference type="SUPFAM" id="SSF54909">
    <property type="entry name" value="Dimeric alpha+beta barrel"/>
    <property type="match status" value="1"/>
</dbReference>
<proteinExistence type="predicted"/>
<dbReference type="InterPro" id="IPR011008">
    <property type="entry name" value="Dimeric_a/b-barrel"/>
</dbReference>
<keyword evidence="2" id="KW-0560">Oxidoreductase</keyword>
<accession>A0ABS9ZDE4</accession>
<dbReference type="PANTHER" id="PTHR34474:SF2">
    <property type="entry name" value="SIGNAL TRANSDUCTION PROTEIN TRAP"/>
    <property type="match status" value="1"/>
</dbReference>
<dbReference type="GO" id="GO:0004497">
    <property type="term" value="F:monooxygenase activity"/>
    <property type="evidence" value="ECO:0007669"/>
    <property type="project" value="UniProtKB-KW"/>
</dbReference>
<dbReference type="InterPro" id="IPR050404">
    <property type="entry name" value="Heme-degrading_MO"/>
</dbReference>
<reference evidence="2" key="1">
    <citation type="journal article" date="2022" name="ISME J.">
        <title>Identification of active gaseous-alkane degraders at natural gas seeps.</title>
        <authorList>
            <person name="Farhan Ul Haque M."/>
            <person name="Hernandez M."/>
            <person name="Crombie A.T."/>
            <person name="Murrell J.C."/>
        </authorList>
    </citation>
    <scope>NUCLEOTIDE SEQUENCE</scope>
    <source>
        <strain evidence="2">PC2</strain>
    </source>
</reference>
<protein>
    <submittedName>
        <fullName evidence="2">Antibiotic biosynthesis monooxygenase</fullName>
    </submittedName>
</protein>
<sequence length="107" mass="12368">MTFIAMNRFRVARGREADFEEVWRNRQTDLPAMPGFVVFHLLRGPSDEQATLFVSHTIWETQKHFEDWTRSEAFRRAHSGAPKTKGIYLGPPQFEGFEAVAETTRPA</sequence>
<evidence type="ECO:0000313" key="3">
    <source>
        <dbReference type="Proteomes" id="UP001139104"/>
    </source>
</evidence>
<organism evidence="2 3">
    <name type="scientific">Candidatus Rhodoblastus alkanivorans</name>
    <dbReference type="NCBI Taxonomy" id="2954117"/>
    <lineage>
        <taxon>Bacteria</taxon>
        <taxon>Pseudomonadati</taxon>
        <taxon>Pseudomonadota</taxon>
        <taxon>Alphaproteobacteria</taxon>
        <taxon>Hyphomicrobiales</taxon>
        <taxon>Rhodoblastaceae</taxon>
        <taxon>Rhodoblastus</taxon>
    </lineage>
</organism>
<dbReference type="PANTHER" id="PTHR34474">
    <property type="entry name" value="SIGNAL TRANSDUCTION PROTEIN TRAP"/>
    <property type="match status" value="1"/>
</dbReference>
<feature type="domain" description="ABM" evidence="1">
    <location>
        <begin position="3"/>
        <end position="97"/>
    </location>
</feature>
<dbReference type="Proteomes" id="UP001139104">
    <property type="component" value="Unassembled WGS sequence"/>
</dbReference>
<comment type="caution">
    <text evidence="2">The sequence shown here is derived from an EMBL/GenBank/DDBJ whole genome shotgun (WGS) entry which is preliminary data.</text>
</comment>
<dbReference type="InterPro" id="IPR007138">
    <property type="entry name" value="ABM_dom"/>
</dbReference>
<evidence type="ECO:0000259" key="1">
    <source>
        <dbReference type="PROSITE" id="PS51725"/>
    </source>
</evidence>
<dbReference type="Pfam" id="PF03992">
    <property type="entry name" value="ABM"/>
    <property type="match status" value="1"/>
</dbReference>
<dbReference type="PROSITE" id="PS51725">
    <property type="entry name" value="ABM"/>
    <property type="match status" value="1"/>
</dbReference>
<evidence type="ECO:0000313" key="2">
    <source>
        <dbReference type="EMBL" id="MCI4684487.1"/>
    </source>
</evidence>
<keyword evidence="2" id="KW-0503">Monooxygenase</keyword>
<dbReference type="EMBL" id="JAIVFP010000001">
    <property type="protein sequence ID" value="MCI4684487.1"/>
    <property type="molecule type" value="Genomic_DNA"/>
</dbReference>
<dbReference type="RefSeq" id="WP_243068380.1">
    <property type="nucleotide sequence ID" value="NZ_JAIVFK010000001.1"/>
</dbReference>
<name>A0ABS9ZDE4_9HYPH</name>
<keyword evidence="3" id="KW-1185">Reference proteome</keyword>
<gene>
    <name evidence="2" type="ORF">K2U94_17235</name>
</gene>
<dbReference type="Gene3D" id="3.30.70.100">
    <property type="match status" value="1"/>
</dbReference>